<feature type="compositionally biased region" description="Polar residues" evidence="1">
    <location>
        <begin position="141"/>
        <end position="155"/>
    </location>
</feature>
<reference evidence="4 5" key="1">
    <citation type="submission" date="2024-02" db="EMBL/GenBank/DDBJ databases">
        <title>Chromosome-level genome assembly of the Eurasian Minnow (Phoxinus phoxinus).</title>
        <authorList>
            <person name="Oriowo T.O."/>
            <person name="Martin S."/>
            <person name="Stange M."/>
            <person name="Chrysostomakis Y."/>
            <person name="Brown T."/>
            <person name="Winkler S."/>
            <person name="Kukowka S."/>
            <person name="Myers E.W."/>
            <person name="Bohne A."/>
        </authorList>
    </citation>
    <scope>NUCLEOTIDE SEQUENCE [LARGE SCALE GENOMIC DNA]</scope>
    <source>
        <strain evidence="4">ZFMK-TIS-60720</strain>
        <tissue evidence="4">Whole Organism</tissue>
    </source>
</reference>
<sequence length="327" mass="35374">MGIIAVLVSLQILSVSCAPLKTTADIAPDTDGSITQNVSDASLKNMSAQSVSDRSNLGLVSNATTALALDTKAKDVLIATSALDQQKTTPDLQKTTPGQPKTTPGQPKTTTDQPKTTTDQPKTTPGQPKTTPGQPKTTPGLQKTTPDLQKTTPGLQKTTPGQPKTTPGQPKTTPEPNVTPANKPVSTPAGDKPESTLDYMADSTSPDPDLGFSETEEEEDDDDDDSQGLGNDPYGNLPPEKIDVNIKDTVIYTTKDEDSHFFFHLVVIAFLVAIVYITYHNKRKLMLLAQSRRWRDGFCSRGVEYHRLDQNVNEAMPSLKMTSDYIF</sequence>
<evidence type="ECO:0000256" key="3">
    <source>
        <dbReference type="SAM" id="SignalP"/>
    </source>
</evidence>
<keyword evidence="2" id="KW-1133">Transmembrane helix</keyword>
<dbReference type="Pfam" id="PF17818">
    <property type="entry name" value="KCT2"/>
    <property type="match status" value="1"/>
</dbReference>
<dbReference type="AlphaFoldDB" id="A0AAN9H0G9"/>
<organism evidence="4 5">
    <name type="scientific">Phoxinus phoxinus</name>
    <name type="common">Eurasian minnow</name>
    <dbReference type="NCBI Taxonomy" id="58324"/>
    <lineage>
        <taxon>Eukaryota</taxon>
        <taxon>Metazoa</taxon>
        <taxon>Chordata</taxon>
        <taxon>Craniata</taxon>
        <taxon>Vertebrata</taxon>
        <taxon>Euteleostomi</taxon>
        <taxon>Actinopterygii</taxon>
        <taxon>Neopterygii</taxon>
        <taxon>Teleostei</taxon>
        <taxon>Ostariophysi</taxon>
        <taxon>Cypriniformes</taxon>
        <taxon>Leuciscidae</taxon>
        <taxon>Phoxininae</taxon>
        <taxon>Phoxinus</taxon>
    </lineage>
</organism>
<dbReference type="EMBL" id="JAYKXH010000015">
    <property type="protein sequence ID" value="KAK7144057.1"/>
    <property type="molecule type" value="Genomic_DNA"/>
</dbReference>
<accession>A0AAN9H0G9</accession>
<evidence type="ECO:0008006" key="6">
    <source>
        <dbReference type="Google" id="ProtNLM"/>
    </source>
</evidence>
<feature type="signal peptide" evidence="3">
    <location>
        <begin position="1"/>
        <end position="17"/>
    </location>
</feature>
<keyword evidence="2" id="KW-0812">Transmembrane</keyword>
<name>A0AAN9H0G9_9TELE</name>
<dbReference type="PANTHER" id="PTHR16502:SF0">
    <property type="entry name" value="KERATINOCYTE-ASSOCIATED TRANSMEMBRANE PROTEIN 2"/>
    <property type="match status" value="1"/>
</dbReference>
<dbReference type="Proteomes" id="UP001364617">
    <property type="component" value="Unassembled WGS sequence"/>
</dbReference>
<protein>
    <recommendedName>
        <fullName evidence="6">Keratinocyte-associated transmembrane protein 2</fullName>
    </recommendedName>
</protein>
<feature type="chain" id="PRO_5042849864" description="Keratinocyte-associated transmembrane protein 2" evidence="3">
    <location>
        <begin position="18"/>
        <end position="327"/>
    </location>
</feature>
<feature type="compositionally biased region" description="Low complexity" evidence="1">
    <location>
        <begin position="93"/>
        <end position="140"/>
    </location>
</feature>
<feature type="transmembrane region" description="Helical" evidence="2">
    <location>
        <begin position="261"/>
        <end position="279"/>
    </location>
</feature>
<feature type="compositionally biased region" description="Low complexity" evidence="1">
    <location>
        <begin position="156"/>
        <end position="174"/>
    </location>
</feature>
<gene>
    <name evidence="4" type="ORF">R3I93_015037</name>
</gene>
<proteinExistence type="predicted"/>
<keyword evidence="2" id="KW-0472">Membrane</keyword>
<feature type="region of interest" description="Disordered" evidence="1">
    <location>
        <begin position="87"/>
        <end position="240"/>
    </location>
</feature>
<evidence type="ECO:0000256" key="2">
    <source>
        <dbReference type="SAM" id="Phobius"/>
    </source>
</evidence>
<evidence type="ECO:0000313" key="4">
    <source>
        <dbReference type="EMBL" id="KAK7144057.1"/>
    </source>
</evidence>
<dbReference type="InterPro" id="IPR037645">
    <property type="entry name" value="KCT2"/>
</dbReference>
<evidence type="ECO:0000313" key="5">
    <source>
        <dbReference type="Proteomes" id="UP001364617"/>
    </source>
</evidence>
<evidence type="ECO:0000256" key="1">
    <source>
        <dbReference type="SAM" id="MobiDB-lite"/>
    </source>
</evidence>
<keyword evidence="5" id="KW-1185">Reference proteome</keyword>
<comment type="caution">
    <text evidence="4">The sequence shown here is derived from an EMBL/GenBank/DDBJ whole genome shotgun (WGS) entry which is preliminary data.</text>
</comment>
<keyword evidence="3" id="KW-0732">Signal</keyword>
<dbReference type="PANTHER" id="PTHR16502">
    <property type="entry name" value="KERATINOCYTE-ASSOCIATED TRANSMEMBRANE PROTEIN 2"/>
    <property type="match status" value="1"/>
</dbReference>
<feature type="compositionally biased region" description="Acidic residues" evidence="1">
    <location>
        <begin position="214"/>
        <end position="226"/>
    </location>
</feature>